<dbReference type="PATRIC" id="fig|1758689.4.peg.2792"/>
<dbReference type="Pfam" id="PF00378">
    <property type="entry name" value="ECH_1"/>
    <property type="match status" value="1"/>
</dbReference>
<dbReference type="InterPro" id="IPR029045">
    <property type="entry name" value="ClpP/crotonase-like_dom_sf"/>
</dbReference>
<dbReference type="Proteomes" id="UP000092482">
    <property type="component" value="Chromosome"/>
</dbReference>
<gene>
    <name evidence="1" type="ORF">SGUI_2671</name>
</gene>
<dbReference type="OrthoDB" id="9777711at2"/>
<accession>A0A1B1NF46</accession>
<dbReference type="Gene3D" id="3.90.226.10">
    <property type="entry name" value="2-enoyl-CoA Hydratase, Chain A, domain 1"/>
    <property type="match status" value="1"/>
</dbReference>
<dbReference type="CDD" id="cd06558">
    <property type="entry name" value="crotonase-like"/>
    <property type="match status" value="1"/>
</dbReference>
<organism evidence="1 2">
    <name type="scientific">Serinicoccus hydrothermalis</name>
    <dbReference type="NCBI Taxonomy" id="1758689"/>
    <lineage>
        <taxon>Bacteria</taxon>
        <taxon>Bacillati</taxon>
        <taxon>Actinomycetota</taxon>
        <taxon>Actinomycetes</taxon>
        <taxon>Micrococcales</taxon>
        <taxon>Ornithinimicrobiaceae</taxon>
        <taxon>Serinicoccus</taxon>
    </lineage>
</organism>
<dbReference type="EC" id="4.2.1.17" evidence="1"/>
<dbReference type="STRING" id="1758689.SGUI_2671"/>
<evidence type="ECO:0000313" key="1">
    <source>
        <dbReference type="EMBL" id="ANS80067.1"/>
    </source>
</evidence>
<dbReference type="PANTHER" id="PTHR11941:SF54">
    <property type="entry name" value="ENOYL-COA HYDRATASE, MITOCHONDRIAL"/>
    <property type="match status" value="1"/>
</dbReference>
<dbReference type="AlphaFoldDB" id="A0A1B1NF46"/>
<keyword evidence="2" id="KW-1185">Reference proteome</keyword>
<dbReference type="RefSeq" id="WP_066641193.1">
    <property type="nucleotide sequence ID" value="NZ_CP014989.1"/>
</dbReference>
<dbReference type="PANTHER" id="PTHR11941">
    <property type="entry name" value="ENOYL-COA HYDRATASE-RELATED"/>
    <property type="match status" value="1"/>
</dbReference>
<protein>
    <submittedName>
        <fullName evidence="1">Enoyl-CoA hydratase</fullName>
        <ecNumber evidence="1">4.2.1.17</ecNumber>
    </submittedName>
</protein>
<proteinExistence type="predicted"/>
<dbReference type="KEGG" id="serj:SGUI_2671"/>
<reference evidence="1 2" key="1">
    <citation type="submission" date="2016-03" db="EMBL/GenBank/DDBJ databases">
        <title>Shallow-sea hydrothermal system.</title>
        <authorList>
            <person name="Tang K."/>
        </authorList>
    </citation>
    <scope>NUCLEOTIDE SEQUENCE [LARGE SCALE GENOMIC DNA]</scope>
    <source>
        <strain evidence="1 2">JLT9</strain>
    </source>
</reference>
<dbReference type="GO" id="GO:0006635">
    <property type="term" value="P:fatty acid beta-oxidation"/>
    <property type="evidence" value="ECO:0007669"/>
    <property type="project" value="TreeGrafter"/>
</dbReference>
<dbReference type="EMBL" id="CP014989">
    <property type="protein sequence ID" value="ANS80067.1"/>
    <property type="molecule type" value="Genomic_DNA"/>
</dbReference>
<evidence type="ECO:0000313" key="2">
    <source>
        <dbReference type="Proteomes" id="UP000092482"/>
    </source>
</evidence>
<dbReference type="SUPFAM" id="SSF52096">
    <property type="entry name" value="ClpP/crotonase"/>
    <property type="match status" value="1"/>
</dbReference>
<name>A0A1B1NF46_9MICO</name>
<dbReference type="GO" id="GO:0004300">
    <property type="term" value="F:enoyl-CoA hydratase activity"/>
    <property type="evidence" value="ECO:0007669"/>
    <property type="project" value="UniProtKB-EC"/>
</dbReference>
<keyword evidence="1" id="KW-0456">Lyase</keyword>
<dbReference type="InterPro" id="IPR001753">
    <property type="entry name" value="Enoyl-CoA_hydra/iso"/>
</dbReference>
<sequence length="254" mass="27396">MSGDVLVEHHDHVALVSINRPPANYFNFPLIAELAATFTELADGGARAIVLASEGKHFCAGADFAHGEMTQDRSATSAKLYREAMKLFRAPVPVVAAVQGSAVGGGLGLACAADFRVASSASRFHANFSMLGFHQGFALSESLPSIVGQQHALDMLYTSRRLDGVAAHHIGLADRLVEPGQERNGALDYAHEIARAAPLAVRSMKATLRGGLADRVETVLERELSEQDWLWQTEDSKAAIEANLRREQPTFHAR</sequence>